<keyword evidence="4" id="KW-1003">Cell membrane</keyword>
<evidence type="ECO:0000256" key="11">
    <source>
        <dbReference type="ARBA" id="ARBA00023201"/>
    </source>
</evidence>
<keyword evidence="5 14" id="KW-0812">Transmembrane</keyword>
<sequence>MNSAIVFILIYFALMLGIGYWARSKVKSSRDFLVAGQTLGFLVMAVGTFASIQSGFGMIGHTANTYAWGLQAIVAAALFVPLAFALSWFLLGSRLYRLAREHDVYSIPDVIRLRYPGRSAHLAMSVAMFIGAVAYMTAQVTAIGVIVALIFDTSTTTGALIGSLVVALYTIVGGMLAGAWTDFIQGLLMVATSIGVFFVATSTLGGWGAMLESIAAQDVSFLRIDATQPLTWIWAFVILAVLGAAAQPQLITKFLMLRSPTELKWGALVAGVAYAVTTLFALGVGLATRGLTMAGRAPELDNIDNTATWFLDNMVSPTFAGFVLAGLLAAIMSSANSFIAVGASALMRDVTGALGIRVRRELLWARVASALVVACSLVFALYLSQVVFILGAIGWAAFAAAIFGPLVLGLYWRRATATATTAAVVFGIVANLALTVLTAEGVVTLPAYLLSGGAVVCLGILLFVAVSVAAPSRTSSERFVELAGDRPAGLGRVDSLVAATFATIAAATAGMLLDQWYLVYYAVPVLATVFMLMGSLNRRDLWSPSMVGQVAVFGAALAALFAASHAALGGEGTLGGLPTSTAVFLYVIWPVTAVVAPLLYTTLYRTWLRHDLEESPGRESAQTTRAGE</sequence>
<evidence type="ECO:0000256" key="13">
    <source>
        <dbReference type="RuleBase" id="RU362091"/>
    </source>
</evidence>
<feature type="transmembrane region" description="Helical" evidence="14">
    <location>
        <begin position="388"/>
        <end position="412"/>
    </location>
</feature>
<evidence type="ECO:0008006" key="17">
    <source>
        <dbReference type="Google" id="ProtNLM"/>
    </source>
</evidence>
<feature type="transmembrane region" description="Helical" evidence="14">
    <location>
        <begin position="319"/>
        <end position="342"/>
    </location>
</feature>
<feature type="transmembrane region" description="Helical" evidence="14">
    <location>
        <begin position="122"/>
        <end position="151"/>
    </location>
</feature>
<feature type="transmembrane region" description="Helical" evidence="14">
    <location>
        <begin position="6"/>
        <end position="22"/>
    </location>
</feature>
<dbReference type="Pfam" id="PF00474">
    <property type="entry name" value="SSF"/>
    <property type="match status" value="1"/>
</dbReference>
<evidence type="ECO:0000256" key="3">
    <source>
        <dbReference type="ARBA" id="ARBA00022448"/>
    </source>
</evidence>
<feature type="transmembrane region" description="Helical" evidence="14">
    <location>
        <begin position="363"/>
        <end position="382"/>
    </location>
</feature>
<evidence type="ECO:0000256" key="9">
    <source>
        <dbReference type="ARBA" id="ARBA00023065"/>
    </source>
</evidence>
<evidence type="ECO:0000256" key="1">
    <source>
        <dbReference type="ARBA" id="ARBA00004651"/>
    </source>
</evidence>
<evidence type="ECO:0000313" key="15">
    <source>
        <dbReference type="EMBL" id="GAA4926639.1"/>
    </source>
</evidence>
<feature type="transmembrane region" description="Helical" evidence="14">
    <location>
        <begin position="68"/>
        <end position="91"/>
    </location>
</feature>
<dbReference type="Proteomes" id="UP001499993">
    <property type="component" value="Unassembled WGS sequence"/>
</dbReference>
<evidence type="ECO:0000256" key="5">
    <source>
        <dbReference type="ARBA" id="ARBA00022692"/>
    </source>
</evidence>
<feature type="transmembrane region" description="Helical" evidence="14">
    <location>
        <begin position="419"/>
        <end position="439"/>
    </location>
</feature>
<evidence type="ECO:0000256" key="14">
    <source>
        <dbReference type="SAM" id="Phobius"/>
    </source>
</evidence>
<feature type="transmembrane region" description="Helical" evidence="14">
    <location>
        <begin position="34"/>
        <end position="56"/>
    </location>
</feature>
<keyword evidence="10 14" id="KW-0472">Membrane</keyword>
<keyword evidence="6" id="KW-0769">Symport</keyword>
<evidence type="ECO:0000256" key="7">
    <source>
        <dbReference type="ARBA" id="ARBA00022989"/>
    </source>
</evidence>
<keyword evidence="3" id="KW-0813">Transport</keyword>
<evidence type="ECO:0000256" key="4">
    <source>
        <dbReference type="ARBA" id="ARBA00022475"/>
    </source>
</evidence>
<evidence type="ECO:0000313" key="16">
    <source>
        <dbReference type="Proteomes" id="UP001499993"/>
    </source>
</evidence>
<keyword evidence="8" id="KW-0915">Sodium</keyword>
<comment type="caution">
    <text evidence="15">The sequence shown here is derived from an EMBL/GenBank/DDBJ whole genome shotgun (WGS) entry which is preliminary data.</text>
</comment>
<accession>A0ABP9GBG4</accession>
<evidence type="ECO:0000256" key="10">
    <source>
        <dbReference type="ARBA" id="ARBA00023136"/>
    </source>
</evidence>
<dbReference type="RefSeq" id="WP_345555014.1">
    <property type="nucleotide sequence ID" value="NZ_BAABIK010000001.1"/>
</dbReference>
<proteinExistence type="inferred from homology"/>
<keyword evidence="9" id="KW-0406">Ion transport</keyword>
<feature type="transmembrane region" description="Helical" evidence="14">
    <location>
        <begin position="580"/>
        <end position="600"/>
    </location>
</feature>
<feature type="transmembrane region" description="Helical" evidence="14">
    <location>
        <begin position="548"/>
        <end position="568"/>
    </location>
</feature>
<feature type="transmembrane region" description="Helical" evidence="14">
    <location>
        <begin position="518"/>
        <end position="536"/>
    </location>
</feature>
<organism evidence="15 16">
    <name type="scientific">Streptomonospora halophila</name>
    <dbReference type="NCBI Taxonomy" id="427369"/>
    <lineage>
        <taxon>Bacteria</taxon>
        <taxon>Bacillati</taxon>
        <taxon>Actinomycetota</taxon>
        <taxon>Actinomycetes</taxon>
        <taxon>Streptosporangiales</taxon>
        <taxon>Nocardiopsidaceae</taxon>
        <taxon>Streptomonospora</taxon>
    </lineage>
</organism>
<dbReference type="Gene3D" id="1.20.1730.10">
    <property type="entry name" value="Sodium/glucose cotransporter"/>
    <property type="match status" value="1"/>
</dbReference>
<feature type="transmembrane region" description="Helical" evidence="14">
    <location>
        <begin position="230"/>
        <end position="251"/>
    </location>
</feature>
<keyword evidence="7 14" id="KW-1133">Transmembrane helix</keyword>
<dbReference type="EMBL" id="BAABIK010000001">
    <property type="protein sequence ID" value="GAA4926639.1"/>
    <property type="molecule type" value="Genomic_DNA"/>
</dbReference>
<feature type="transmembrane region" description="Helical" evidence="14">
    <location>
        <begin position="187"/>
        <end position="210"/>
    </location>
</feature>
<evidence type="ECO:0000256" key="2">
    <source>
        <dbReference type="ARBA" id="ARBA00006434"/>
    </source>
</evidence>
<evidence type="ECO:0000256" key="12">
    <source>
        <dbReference type="ARBA" id="ARBA00033708"/>
    </source>
</evidence>
<gene>
    <name evidence="15" type="ORF">GCM10023224_01810</name>
</gene>
<keyword evidence="11" id="KW-0739">Sodium transport</keyword>
<evidence type="ECO:0000256" key="6">
    <source>
        <dbReference type="ARBA" id="ARBA00022847"/>
    </source>
</evidence>
<dbReference type="PROSITE" id="PS50283">
    <property type="entry name" value="NA_SOLUT_SYMP_3"/>
    <property type="match status" value="1"/>
</dbReference>
<dbReference type="PANTHER" id="PTHR48086">
    <property type="entry name" value="SODIUM/PROLINE SYMPORTER-RELATED"/>
    <property type="match status" value="1"/>
</dbReference>
<evidence type="ECO:0000256" key="8">
    <source>
        <dbReference type="ARBA" id="ARBA00023053"/>
    </source>
</evidence>
<feature type="transmembrane region" description="Helical" evidence="14">
    <location>
        <begin position="491"/>
        <end position="512"/>
    </location>
</feature>
<protein>
    <recommendedName>
        <fullName evidence="17">Sodium:solute symporter</fullName>
    </recommendedName>
</protein>
<name>A0ABP9GBG4_9ACTN</name>
<comment type="similarity">
    <text evidence="2 13">Belongs to the sodium:solute symporter (SSF) (TC 2.A.21) family.</text>
</comment>
<feature type="transmembrane region" description="Helical" evidence="14">
    <location>
        <begin position="157"/>
        <end position="180"/>
    </location>
</feature>
<dbReference type="InterPro" id="IPR050277">
    <property type="entry name" value="Sodium:Solute_Symporter"/>
</dbReference>
<reference evidence="16" key="1">
    <citation type="journal article" date="2019" name="Int. J. Syst. Evol. Microbiol.">
        <title>The Global Catalogue of Microorganisms (GCM) 10K type strain sequencing project: providing services to taxonomists for standard genome sequencing and annotation.</title>
        <authorList>
            <consortium name="The Broad Institute Genomics Platform"/>
            <consortium name="The Broad Institute Genome Sequencing Center for Infectious Disease"/>
            <person name="Wu L."/>
            <person name="Ma J."/>
        </authorList>
    </citation>
    <scope>NUCLEOTIDE SEQUENCE [LARGE SCALE GENOMIC DNA]</scope>
    <source>
        <strain evidence="16">JCM 18123</strain>
    </source>
</reference>
<feature type="transmembrane region" description="Helical" evidence="14">
    <location>
        <begin position="445"/>
        <end position="470"/>
    </location>
</feature>
<dbReference type="PANTHER" id="PTHR48086:SF3">
    <property type="entry name" value="SODIUM_PROLINE SYMPORTER"/>
    <property type="match status" value="1"/>
</dbReference>
<dbReference type="InterPro" id="IPR038377">
    <property type="entry name" value="Na/Glc_symporter_sf"/>
</dbReference>
<dbReference type="InterPro" id="IPR001734">
    <property type="entry name" value="Na/solute_symporter"/>
</dbReference>
<feature type="transmembrane region" description="Helical" evidence="14">
    <location>
        <begin position="263"/>
        <end position="287"/>
    </location>
</feature>
<comment type="subcellular location">
    <subcellularLocation>
        <location evidence="1">Cell membrane</location>
        <topology evidence="1">Multi-pass membrane protein</topology>
    </subcellularLocation>
</comment>
<keyword evidence="16" id="KW-1185">Reference proteome</keyword>
<comment type="catalytic activity">
    <reaction evidence="12">
        <text>L-proline(in) + Na(+)(in) = L-proline(out) + Na(+)(out)</text>
        <dbReference type="Rhea" id="RHEA:28967"/>
        <dbReference type="ChEBI" id="CHEBI:29101"/>
        <dbReference type="ChEBI" id="CHEBI:60039"/>
    </reaction>
</comment>